<dbReference type="FunFam" id="3.30.565.10:FF:000006">
    <property type="entry name" value="Sensor histidine kinase WalK"/>
    <property type="match status" value="1"/>
</dbReference>
<evidence type="ECO:0000256" key="6">
    <source>
        <dbReference type="ARBA" id="ARBA00023012"/>
    </source>
</evidence>
<sequence length="418" mass="46967">SVSVIRDSSGKPTSFVATTKDLTERKRAEQKIEALSRFPSENPNPVLRIATDGTILYTNDAGKRVFKAEVGKKMPDKYLPILKKATSSQQYASFEEQIGERYFSSIVKSIPKAGYLNMYSMDITERKKSEEKLREYQEHLEELVEERTTKLEGTLKDLEKEVAQRKKAESVIKKQNERLKELDRMKSGFLSTAAHELRTPLTSILGFSEILLKKKLDEERQTRFLKIINEESMGLSGLINDLLDVSRIESGRGFKIKKAPTDVKDIILENVDLFKSQTDKHTFKVNIPRDLVKIELDKDKIDQVMENLLSNAIKFSPQGGKITVSIEQADEKVKISVADTGMGISKKDLTHIFEKFYRADNASTQAIGGTGLGLGIVKYIIESHGGKISAESKLGKGSTFSFTLPLKSAKRRGGRRVL</sequence>
<evidence type="ECO:0000313" key="12">
    <source>
        <dbReference type="EMBL" id="TET64383.1"/>
    </source>
</evidence>
<comment type="caution">
    <text evidence="12">The sequence shown here is derived from an EMBL/GenBank/DDBJ whole genome shotgun (WGS) entry which is preliminary data.</text>
</comment>
<dbReference type="InterPro" id="IPR004358">
    <property type="entry name" value="Sig_transdc_His_kin-like_C"/>
</dbReference>
<dbReference type="PANTHER" id="PTHR43711">
    <property type="entry name" value="TWO-COMPONENT HISTIDINE KINASE"/>
    <property type="match status" value="1"/>
</dbReference>
<dbReference type="PROSITE" id="PS50109">
    <property type="entry name" value="HIS_KIN"/>
    <property type="match status" value="1"/>
</dbReference>
<dbReference type="Gene3D" id="1.10.287.130">
    <property type="match status" value="1"/>
</dbReference>
<dbReference type="GO" id="GO:0000155">
    <property type="term" value="F:phosphorelay sensor kinase activity"/>
    <property type="evidence" value="ECO:0007669"/>
    <property type="project" value="InterPro"/>
</dbReference>
<evidence type="ECO:0000256" key="5">
    <source>
        <dbReference type="ARBA" id="ARBA00022777"/>
    </source>
</evidence>
<dbReference type="SMART" id="SM00387">
    <property type="entry name" value="HATPase_c"/>
    <property type="match status" value="1"/>
</dbReference>
<keyword evidence="7" id="KW-0472">Membrane</keyword>
<dbReference type="FunFam" id="1.10.287.130:FF:000001">
    <property type="entry name" value="Two-component sensor histidine kinase"/>
    <property type="match status" value="1"/>
</dbReference>
<dbReference type="Proteomes" id="UP000319130">
    <property type="component" value="Unassembled WGS sequence"/>
</dbReference>
<evidence type="ECO:0000313" key="13">
    <source>
        <dbReference type="Proteomes" id="UP000319130"/>
    </source>
</evidence>
<protein>
    <recommendedName>
        <fullName evidence="2">histidine kinase</fullName>
        <ecNumber evidence="2">2.7.13.3</ecNumber>
    </recommendedName>
</protein>
<evidence type="ECO:0000256" key="3">
    <source>
        <dbReference type="ARBA" id="ARBA00022553"/>
    </source>
</evidence>
<proteinExistence type="predicted"/>
<evidence type="ECO:0000256" key="7">
    <source>
        <dbReference type="ARBA" id="ARBA00023136"/>
    </source>
</evidence>
<dbReference type="Pfam" id="PF02518">
    <property type="entry name" value="HATPase_c"/>
    <property type="match status" value="1"/>
</dbReference>
<evidence type="ECO:0000256" key="1">
    <source>
        <dbReference type="ARBA" id="ARBA00000085"/>
    </source>
</evidence>
<dbReference type="InterPro" id="IPR050736">
    <property type="entry name" value="Sensor_HK_Regulatory"/>
</dbReference>
<accession>A0A523WBI5</accession>
<gene>
    <name evidence="12" type="ORF">E3J48_01185</name>
</gene>
<keyword evidence="6" id="KW-0902">Two-component regulatory system</keyword>
<keyword evidence="8" id="KW-0175">Coiled coil</keyword>
<dbReference type="Pfam" id="PF00512">
    <property type="entry name" value="HisKA"/>
    <property type="match status" value="1"/>
</dbReference>
<comment type="catalytic activity">
    <reaction evidence="1">
        <text>ATP + protein L-histidine = ADP + protein N-phospho-L-histidine.</text>
        <dbReference type="EC" id="2.7.13.3"/>
    </reaction>
</comment>
<feature type="domain" description="Histidine kinase" evidence="10">
    <location>
        <begin position="192"/>
        <end position="408"/>
    </location>
</feature>
<name>A0A523WBI5_UNCAE</name>
<organism evidence="12 13">
    <name type="scientific">Aerophobetes bacterium</name>
    <dbReference type="NCBI Taxonomy" id="2030807"/>
    <lineage>
        <taxon>Bacteria</taxon>
        <taxon>Candidatus Aerophobota</taxon>
    </lineage>
</organism>
<evidence type="ECO:0000259" key="10">
    <source>
        <dbReference type="PROSITE" id="PS50109"/>
    </source>
</evidence>
<dbReference type="InterPro" id="IPR036890">
    <property type="entry name" value="HATPase_C_sf"/>
</dbReference>
<feature type="non-terminal residue" evidence="12">
    <location>
        <position position="1"/>
    </location>
</feature>
<feature type="domain" description="PAC" evidence="11">
    <location>
        <begin position="1"/>
        <end position="34"/>
    </location>
</feature>
<keyword evidence="5" id="KW-0418">Kinase</keyword>
<feature type="coiled-coil region" evidence="8">
    <location>
        <begin position="126"/>
        <end position="185"/>
    </location>
</feature>
<feature type="region of interest" description="Disordered" evidence="9">
    <location>
        <begin position="1"/>
        <end position="22"/>
    </location>
</feature>
<evidence type="ECO:0000256" key="2">
    <source>
        <dbReference type="ARBA" id="ARBA00012438"/>
    </source>
</evidence>
<dbReference type="SUPFAM" id="SSF47384">
    <property type="entry name" value="Homodimeric domain of signal transducing histidine kinase"/>
    <property type="match status" value="1"/>
</dbReference>
<dbReference type="SMART" id="SM00388">
    <property type="entry name" value="HisKA"/>
    <property type="match status" value="1"/>
</dbReference>
<dbReference type="PRINTS" id="PR00344">
    <property type="entry name" value="BCTRLSENSOR"/>
</dbReference>
<dbReference type="Gene3D" id="3.30.565.10">
    <property type="entry name" value="Histidine kinase-like ATPase, C-terminal domain"/>
    <property type="match status" value="1"/>
</dbReference>
<dbReference type="CDD" id="cd00075">
    <property type="entry name" value="HATPase"/>
    <property type="match status" value="1"/>
</dbReference>
<dbReference type="InterPro" id="IPR003661">
    <property type="entry name" value="HisK_dim/P_dom"/>
</dbReference>
<dbReference type="EMBL" id="SOIZ01000055">
    <property type="protein sequence ID" value="TET64383.1"/>
    <property type="molecule type" value="Genomic_DNA"/>
</dbReference>
<dbReference type="Gene3D" id="3.30.450.20">
    <property type="entry name" value="PAS domain"/>
    <property type="match status" value="1"/>
</dbReference>
<evidence type="ECO:0000256" key="4">
    <source>
        <dbReference type="ARBA" id="ARBA00022679"/>
    </source>
</evidence>
<evidence type="ECO:0000256" key="9">
    <source>
        <dbReference type="SAM" id="MobiDB-lite"/>
    </source>
</evidence>
<dbReference type="InterPro" id="IPR036097">
    <property type="entry name" value="HisK_dim/P_sf"/>
</dbReference>
<keyword evidence="3" id="KW-0597">Phosphoprotein</keyword>
<keyword evidence="4" id="KW-0808">Transferase</keyword>
<dbReference type="PANTHER" id="PTHR43711:SF31">
    <property type="entry name" value="HISTIDINE KINASE"/>
    <property type="match status" value="1"/>
</dbReference>
<dbReference type="CDD" id="cd00082">
    <property type="entry name" value="HisKA"/>
    <property type="match status" value="1"/>
</dbReference>
<dbReference type="InterPro" id="IPR000700">
    <property type="entry name" value="PAS-assoc_C"/>
</dbReference>
<dbReference type="InterPro" id="IPR003594">
    <property type="entry name" value="HATPase_dom"/>
</dbReference>
<dbReference type="InterPro" id="IPR005467">
    <property type="entry name" value="His_kinase_dom"/>
</dbReference>
<reference evidence="12 13" key="1">
    <citation type="submission" date="2019-03" db="EMBL/GenBank/DDBJ databases">
        <title>Metabolic potential of uncultured bacteria and archaea associated with petroleum seepage in deep-sea sediments.</title>
        <authorList>
            <person name="Dong X."/>
            <person name="Hubert C."/>
        </authorList>
    </citation>
    <scope>NUCLEOTIDE SEQUENCE [LARGE SCALE GENOMIC DNA]</scope>
    <source>
        <strain evidence="12">E29_bin52</strain>
    </source>
</reference>
<dbReference type="SUPFAM" id="SSF55874">
    <property type="entry name" value="ATPase domain of HSP90 chaperone/DNA topoisomerase II/histidine kinase"/>
    <property type="match status" value="1"/>
</dbReference>
<dbReference type="PROSITE" id="PS50113">
    <property type="entry name" value="PAC"/>
    <property type="match status" value="1"/>
</dbReference>
<dbReference type="EC" id="2.7.13.3" evidence="2"/>
<evidence type="ECO:0000259" key="11">
    <source>
        <dbReference type="PROSITE" id="PS50113"/>
    </source>
</evidence>
<dbReference type="AlphaFoldDB" id="A0A523WBI5"/>
<evidence type="ECO:0000256" key="8">
    <source>
        <dbReference type="SAM" id="Coils"/>
    </source>
</evidence>